<evidence type="ECO:0000313" key="1">
    <source>
        <dbReference type="EMBL" id="KRT79144.1"/>
    </source>
</evidence>
<organism evidence="1 2">
    <name type="scientific">Oryctes borbonicus</name>
    <dbReference type="NCBI Taxonomy" id="1629725"/>
    <lineage>
        <taxon>Eukaryota</taxon>
        <taxon>Metazoa</taxon>
        <taxon>Ecdysozoa</taxon>
        <taxon>Arthropoda</taxon>
        <taxon>Hexapoda</taxon>
        <taxon>Insecta</taxon>
        <taxon>Pterygota</taxon>
        <taxon>Neoptera</taxon>
        <taxon>Endopterygota</taxon>
        <taxon>Coleoptera</taxon>
        <taxon>Polyphaga</taxon>
        <taxon>Scarabaeiformia</taxon>
        <taxon>Scarabaeidae</taxon>
        <taxon>Dynastinae</taxon>
        <taxon>Oryctes</taxon>
    </lineage>
</organism>
<dbReference type="Gene3D" id="1.50.10.20">
    <property type="match status" value="1"/>
</dbReference>
<keyword evidence="2" id="KW-1185">Reference proteome</keyword>
<dbReference type="OrthoDB" id="10261146at2759"/>
<dbReference type="EMBL" id="LJIG01022704">
    <property type="protein sequence ID" value="KRT79144.1"/>
    <property type="molecule type" value="Genomic_DNA"/>
</dbReference>
<proteinExistence type="predicted"/>
<dbReference type="AlphaFoldDB" id="A0A0T6AVK9"/>
<reference evidence="1 2" key="1">
    <citation type="submission" date="2015-09" db="EMBL/GenBank/DDBJ databases">
        <title>Draft genome of the scarab beetle Oryctes borbonicus.</title>
        <authorList>
            <person name="Meyer J.M."/>
            <person name="Markov G.V."/>
            <person name="Baskaran P."/>
            <person name="Herrmann M."/>
            <person name="Sommer R.J."/>
            <person name="Roedelsperger C."/>
        </authorList>
    </citation>
    <scope>NUCLEOTIDE SEQUENCE [LARGE SCALE GENOMIC DNA]</scope>
    <source>
        <strain evidence="1">OB123</strain>
        <tissue evidence="1">Whole animal</tissue>
    </source>
</reference>
<dbReference type="Proteomes" id="UP000051574">
    <property type="component" value="Unassembled WGS sequence"/>
</dbReference>
<comment type="caution">
    <text evidence="1">The sequence shown here is derived from an EMBL/GenBank/DDBJ whole genome shotgun (WGS) entry which is preliminary data.</text>
</comment>
<gene>
    <name evidence="1" type="ORF">AMK59_6623</name>
</gene>
<protein>
    <submittedName>
        <fullName evidence="1">Uncharacterized protein</fullName>
    </submittedName>
</protein>
<name>A0A0T6AVK9_9SCAR</name>
<accession>A0A0T6AVK9</accession>
<sequence length="111" mass="12962">MALFTRNWKDIEIDLFNDEGIETLTSVEQINVESNIKRLYQSLGSRCRVDNSLPKLITAAHEKYLKQCLTYLPAGYVVIYCICKSILTRCLYTRILEFRRKSYLDVLLDCS</sequence>
<evidence type="ECO:0000313" key="2">
    <source>
        <dbReference type="Proteomes" id="UP000051574"/>
    </source>
</evidence>